<organism evidence="1 2">
    <name type="scientific">Candidatus Eisenbergiella intestinigallinarum</name>
    <dbReference type="NCBI Taxonomy" id="2838549"/>
    <lineage>
        <taxon>Bacteria</taxon>
        <taxon>Bacillati</taxon>
        <taxon>Bacillota</taxon>
        <taxon>Clostridia</taxon>
        <taxon>Lachnospirales</taxon>
        <taxon>Lachnospiraceae</taxon>
        <taxon>Eisenbergiella</taxon>
    </lineage>
</organism>
<reference evidence="1" key="2">
    <citation type="submission" date="2021-04" db="EMBL/GenBank/DDBJ databases">
        <authorList>
            <person name="Gilroy R."/>
        </authorList>
    </citation>
    <scope>NUCLEOTIDE SEQUENCE</scope>
    <source>
        <strain evidence="1">ChiBcec1-1630</strain>
    </source>
</reference>
<evidence type="ECO:0000313" key="2">
    <source>
        <dbReference type="Proteomes" id="UP000823922"/>
    </source>
</evidence>
<evidence type="ECO:0000313" key="1">
    <source>
        <dbReference type="EMBL" id="HJC88408.1"/>
    </source>
</evidence>
<gene>
    <name evidence="1" type="ORF">H9926_10380</name>
</gene>
<dbReference type="Proteomes" id="UP000823922">
    <property type="component" value="Unassembled WGS sequence"/>
</dbReference>
<proteinExistence type="predicted"/>
<name>A0A9D2TSZ8_9FIRM</name>
<dbReference type="EMBL" id="DWVS01000265">
    <property type="protein sequence ID" value="HJC88408.1"/>
    <property type="molecule type" value="Genomic_DNA"/>
</dbReference>
<accession>A0A9D2TSZ8</accession>
<dbReference type="AlphaFoldDB" id="A0A9D2TSZ8"/>
<reference evidence="1" key="1">
    <citation type="journal article" date="2021" name="PeerJ">
        <title>Extensive microbial diversity within the chicken gut microbiome revealed by metagenomics and culture.</title>
        <authorList>
            <person name="Gilroy R."/>
            <person name="Ravi A."/>
            <person name="Getino M."/>
            <person name="Pursley I."/>
            <person name="Horton D.L."/>
            <person name="Alikhan N.F."/>
            <person name="Baker D."/>
            <person name="Gharbi K."/>
            <person name="Hall N."/>
            <person name="Watson M."/>
            <person name="Adriaenssens E.M."/>
            <person name="Foster-Nyarko E."/>
            <person name="Jarju S."/>
            <person name="Secka A."/>
            <person name="Antonio M."/>
            <person name="Oren A."/>
            <person name="Chaudhuri R.R."/>
            <person name="La Ragione R."/>
            <person name="Hildebrand F."/>
            <person name="Pallen M.J."/>
        </authorList>
    </citation>
    <scope>NUCLEOTIDE SEQUENCE</scope>
    <source>
        <strain evidence="1">ChiBcec1-1630</strain>
    </source>
</reference>
<sequence length="57" mass="6576">MMLDFEAELKKFHPSLEVDEVEEAIYKHGLTDITDLLVEMEKERKPQKAEGNRGTEG</sequence>
<comment type="caution">
    <text evidence="1">The sequence shown here is derived from an EMBL/GenBank/DDBJ whole genome shotgun (WGS) entry which is preliminary data.</text>
</comment>
<protein>
    <submittedName>
        <fullName evidence="1">Uncharacterized protein</fullName>
    </submittedName>
</protein>